<keyword evidence="4 14" id="KW-0812">Transmembrane</keyword>
<dbReference type="InterPro" id="IPR018303">
    <property type="entry name" value="ATPase_P-typ_P_site"/>
</dbReference>
<dbReference type="Gene3D" id="1.20.1110.10">
    <property type="entry name" value="Calcium-transporting ATPase, transmembrane domain"/>
    <property type="match status" value="1"/>
</dbReference>
<feature type="transmembrane region" description="Helical" evidence="14">
    <location>
        <begin position="875"/>
        <end position="894"/>
    </location>
</feature>
<dbReference type="InterPro" id="IPR023299">
    <property type="entry name" value="ATPase_P-typ_cyto_dom_N"/>
</dbReference>
<feature type="compositionally biased region" description="Acidic residues" evidence="15">
    <location>
        <begin position="40"/>
        <end position="55"/>
    </location>
</feature>
<dbReference type="InterPro" id="IPR023298">
    <property type="entry name" value="ATPase_P-typ_TM_dom_sf"/>
</dbReference>
<dbReference type="SFLD" id="SFLDF00027">
    <property type="entry name" value="p-type_atpase"/>
    <property type="match status" value="1"/>
</dbReference>
<comment type="caution">
    <text evidence="14">Lacks conserved residue(s) required for the propagation of feature annotation.</text>
</comment>
<evidence type="ECO:0000313" key="18">
    <source>
        <dbReference type="Proteomes" id="UP001150062"/>
    </source>
</evidence>
<feature type="transmembrane region" description="Helical" evidence="14">
    <location>
        <begin position="314"/>
        <end position="334"/>
    </location>
</feature>
<keyword evidence="9" id="KW-0460">Magnesium</keyword>
<evidence type="ECO:0000256" key="3">
    <source>
        <dbReference type="ARBA" id="ARBA00022568"/>
    </source>
</evidence>
<dbReference type="SUPFAM" id="SSF81653">
    <property type="entry name" value="Calcium ATPase, transduction domain A"/>
    <property type="match status" value="1"/>
</dbReference>
<evidence type="ECO:0000256" key="1">
    <source>
        <dbReference type="ARBA" id="ARBA00004127"/>
    </source>
</evidence>
<feature type="compositionally biased region" description="Basic and acidic residues" evidence="15">
    <location>
        <begin position="22"/>
        <end position="39"/>
    </location>
</feature>
<feature type="transmembrane region" description="Helical" evidence="14">
    <location>
        <begin position="152"/>
        <end position="172"/>
    </location>
</feature>
<evidence type="ECO:0000256" key="13">
    <source>
        <dbReference type="ARBA" id="ARBA00023136"/>
    </source>
</evidence>
<feature type="transmembrane region" description="Helical" evidence="14">
    <location>
        <begin position="837"/>
        <end position="860"/>
    </location>
</feature>
<evidence type="ECO:0000256" key="4">
    <source>
        <dbReference type="ARBA" id="ARBA00022692"/>
    </source>
</evidence>
<dbReference type="InterPro" id="IPR006408">
    <property type="entry name" value="P-type_ATPase_IIB"/>
</dbReference>
<dbReference type="SUPFAM" id="SSF56784">
    <property type="entry name" value="HAD-like"/>
    <property type="match status" value="1"/>
</dbReference>
<proteinExistence type="inferred from homology"/>
<dbReference type="Pfam" id="PF13246">
    <property type="entry name" value="Cation_ATPase"/>
    <property type="match status" value="1"/>
</dbReference>
<comment type="subcellular location">
    <subcellularLocation>
        <location evidence="1">Endomembrane system</location>
        <topology evidence="1">Multi-pass membrane protein</topology>
    </subcellularLocation>
    <subcellularLocation>
        <location evidence="14">Membrane</location>
        <topology evidence="14">Multi-pass membrane protein</topology>
    </subcellularLocation>
</comment>
<keyword evidence="11 14" id="KW-1133">Transmembrane helix</keyword>
<dbReference type="InterPro" id="IPR044492">
    <property type="entry name" value="P_typ_ATPase_HD_dom"/>
</dbReference>
<dbReference type="InterPro" id="IPR008250">
    <property type="entry name" value="ATPase_P-typ_transduc_dom_A_sf"/>
</dbReference>
<dbReference type="SFLD" id="SFLDS00003">
    <property type="entry name" value="Haloacid_Dehalogenase"/>
    <property type="match status" value="1"/>
</dbReference>
<dbReference type="Pfam" id="PF00689">
    <property type="entry name" value="Cation_ATPase_C"/>
    <property type="match status" value="1"/>
</dbReference>
<feature type="transmembrane region" description="Helical" evidence="14">
    <location>
        <begin position="915"/>
        <end position="939"/>
    </location>
</feature>
<feature type="compositionally biased region" description="Basic and acidic residues" evidence="15">
    <location>
        <begin position="973"/>
        <end position="990"/>
    </location>
</feature>
<dbReference type="NCBIfam" id="TIGR01517">
    <property type="entry name" value="ATPase-IIB_Ca"/>
    <property type="match status" value="1"/>
</dbReference>
<feature type="transmembrane region" description="Helical" evidence="14">
    <location>
        <begin position="765"/>
        <end position="785"/>
    </location>
</feature>
<dbReference type="InterPro" id="IPR001757">
    <property type="entry name" value="P_typ_ATPase"/>
</dbReference>
<dbReference type="PRINTS" id="PR00120">
    <property type="entry name" value="HATPASE"/>
</dbReference>
<dbReference type="InterPro" id="IPR006068">
    <property type="entry name" value="ATPase_P-typ_cation-transptr_C"/>
</dbReference>
<dbReference type="NCBIfam" id="TIGR01494">
    <property type="entry name" value="ATPase_P-type"/>
    <property type="match status" value="2"/>
</dbReference>
<evidence type="ECO:0000256" key="8">
    <source>
        <dbReference type="ARBA" id="ARBA00022840"/>
    </source>
</evidence>
<feature type="region of interest" description="Disordered" evidence="15">
    <location>
        <begin position="22"/>
        <end position="57"/>
    </location>
</feature>
<dbReference type="PROSITE" id="PS00154">
    <property type="entry name" value="ATPASE_E1_E2"/>
    <property type="match status" value="1"/>
</dbReference>
<evidence type="ECO:0000256" key="15">
    <source>
        <dbReference type="SAM" id="MobiDB-lite"/>
    </source>
</evidence>
<keyword evidence="2 14" id="KW-0813">Transport</keyword>
<dbReference type="PRINTS" id="PR00119">
    <property type="entry name" value="CATATPASE"/>
</dbReference>
<feature type="compositionally biased region" description="Acidic residues" evidence="15">
    <location>
        <begin position="1009"/>
        <end position="1021"/>
    </location>
</feature>
<keyword evidence="8 14" id="KW-0067">ATP-binding</keyword>
<feature type="domain" description="Cation-transporting P-type ATPase N-terminal" evidence="16">
    <location>
        <begin position="68"/>
        <end position="144"/>
    </location>
</feature>
<evidence type="ECO:0000256" key="7">
    <source>
        <dbReference type="ARBA" id="ARBA00022837"/>
    </source>
</evidence>
<dbReference type="InterPro" id="IPR004014">
    <property type="entry name" value="ATPase_P-typ_cation-transptr_N"/>
</dbReference>
<evidence type="ECO:0000256" key="5">
    <source>
        <dbReference type="ARBA" id="ARBA00022723"/>
    </source>
</evidence>
<comment type="similarity">
    <text evidence="14">Belongs to the cation transport ATPase (P-type) (TC 3.A.3) family.</text>
</comment>
<dbReference type="Gene3D" id="3.40.50.1000">
    <property type="entry name" value="HAD superfamily/HAD-like"/>
    <property type="match status" value="1"/>
</dbReference>
<evidence type="ECO:0000256" key="6">
    <source>
        <dbReference type="ARBA" id="ARBA00022741"/>
    </source>
</evidence>
<dbReference type="Gene3D" id="2.70.150.10">
    <property type="entry name" value="Calcium-transporting ATPase, cytoplasmic transduction domain A"/>
    <property type="match status" value="1"/>
</dbReference>
<feature type="transmembrane region" description="Helical" evidence="14">
    <location>
        <begin position="129"/>
        <end position="146"/>
    </location>
</feature>
<organism evidence="17 18">
    <name type="scientific">Anaeramoeba flamelloides</name>
    <dbReference type="NCBI Taxonomy" id="1746091"/>
    <lineage>
        <taxon>Eukaryota</taxon>
        <taxon>Metamonada</taxon>
        <taxon>Anaeramoebidae</taxon>
        <taxon>Anaeramoeba</taxon>
    </lineage>
</organism>
<evidence type="ECO:0000313" key="17">
    <source>
        <dbReference type="EMBL" id="KAJ6242853.1"/>
    </source>
</evidence>
<keyword evidence="6 14" id="KW-0547">Nucleotide-binding</keyword>
<evidence type="ECO:0000256" key="10">
    <source>
        <dbReference type="ARBA" id="ARBA00022967"/>
    </source>
</evidence>
<dbReference type="SUPFAM" id="SSF81660">
    <property type="entry name" value="Metal cation-transporting ATPase, ATP-binding domain N"/>
    <property type="match status" value="1"/>
</dbReference>
<evidence type="ECO:0000256" key="9">
    <source>
        <dbReference type="ARBA" id="ARBA00022842"/>
    </source>
</evidence>
<dbReference type="SFLD" id="SFLDG00002">
    <property type="entry name" value="C1.7:_P-type_atpase_like"/>
    <property type="match status" value="1"/>
</dbReference>
<keyword evidence="12 14" id="KW-0406">Ion transport</keyword>
<dbReference type="PANTHER" id="PTHR24093">
    <property type="entry name" value="CATION TRANSPORTING ATPASE"/>
    <property type="match status" value="1"/>
</dbReference>
<name>A0ABQ8YE43_9EUKA</name>
<dbReference type="SUPFAM" id="SSF81665">
    <property type="entry name" value="Calcium ATPase, transmembrane domain M"/>
    <property type="match status" value="1"/>
</dbReference>
<sequence>MAENKFELDPKTLMGMFEINTKKEEETKDSLIEGTFKGEGEDDEEKGIELEEEGEKQENLAPRKLFEELGGMESILKKLDVNPHIGLTLQEQKDNFQQRIEKYGVNRFEVPPHKSWFELLWDSYKDTTLIILIVAAVVSLILGFTVEDPSTGWIEGTAILIAVIIVSVVTASNDYEKEKQFRALNEVKENIEVKVLREVTEGVGDLDTISIYDIVVGDILVFDAGDKIPADCLLFKNEDLNVDQSLMTGETKTIRKRLDGDVFLLSGTVITSGAGRAVVTGVGLHSQWGAMRKNFEEKPEDTPLQVKLDRMAVIIGYIGLFAAILTVLVLVIMWGIDIGRNGWKKEMLGELADYIIIGITIVVVAVPEGLPLAVTISLAYSMKKMMKDNNLVRRLASCETMGNANNICSDKTGTLTENKMTVVQAYLYGDLFDEMPGADDIFEYGLNLLSKSISINSKAFLHVNEKGITEEVGNRTECGLIRMLEVLKIDYKQIRVDSEDKVKKIYNFDNAKKRMSTVIKKKEGFKVYTKGAPEIILKFCTRVMDDNGNITDLDEEGKNGILEQINKMANEGLRTLAFAFRNFENNDEDWEQENVEQELIFIGFVGIMDPLREGVEEAVMECQRAGITVRMVTGDNVGTAKTIARKCGILTEDGLVLEGYEFRKMSEEEQIEILPNLQVLARSSPQDKYDLVSLLKKQGAIVGVTGDGTNDAPALQKADVGLSMGIAGTSMAREASDIVLLDDNFKSIVNAVMWGRSVYDNIRKFLQFQLTVNLSALTIAFIGAVSGRGMPLRAVQLLWVNLIMDSMAALALGTEPPTRKLLQRKPYRRNESLLSNLIIRNLLCQGAYQVIILLVILYAGPSMFGYDINIEKERIHLYTILFNAFVMCQVFNEINCRKIDKDEKNVFKGIFRNHIFVGIIVVTVIVQFIVVQFVGSFFYTEPLTAMEWFWCILIGFFSLPLGLLFRYIPVPDDKSQREEDPEKQPLRDDLSSDSDSNMSNELDLKNNRDDDDDEDEDEDEENKGLVSFHSGSDDNESEEKFDEDSDN</sequence>
<dbReference type="PANTHER" id="PTHR24093:SF369">
    <property type="entry name" value="CALCIUM-TRANSPORTING ATPASE"/>
    <property type="match status" value="1"/>
</dbReference>
<reference evidence="17" key="1">
    <citation type="submission" date="2022-08" db="EMBL/GenBank/DDBJ databases">
        <title>Novel sulfate-reducing endosymbionts in the free-living metamonad Anaeramoeba.</title>
        <authorList>
            <person name="Jerlstrom-Hultqvist J."/>
            <person name="Cepicka I."/>
            <person name="Gallot-Lavallee L."/>
            <person name="Salas-Leiva D."/>
            <person name="Curtis B.A."/>
            <person name="Zahonova K."/>
            <person name="Pipaliya S."/>
            <person name="Dacks J."/>
            <person name="Roger A.J."/>
        </authorList>
    </citation>
    <scope>NUCLEOTIDE SEQUENCE</scope>
    <source>
        <strain evidence="17">Schooner1</strain>
    </source>
</reference>
<dbReference type="SMART" id="SM00831">
    <property type="entry name" value="Cation_ATPase_N"/>
    <property type="match status" value="1"/>
</dbReference>
<feature type="transmembrane region" description="Helical" evidence="14">
    <location>
        <begin position="354"/>
        <end position="380"/>
    </location>
</feature>
<dbReference type="Gene3D" id="3.40.1110.10">
    <property type="entry name" value="Calcium-transporting ATPase, cytoplasmic domain N"/>
    <property type="match status" value="1"/>
</dbReference>
<keyword evidence="18" id="KW-1185">Reference proteome</keyword>
<dbReference type="CDD" id="cd02081">
    <property type="entry name" value="P-type_ATPase_Ca_PMCA-like"/>
    <property type="match status" value="1"/>
</dbReference>
<dbReference type="EMBL" id="JAOAOG010000173">
    <property type="protein sequence ID" value="KAJ6242853.1"/>
    <property type="molecule type" value="Genomic_DNA"/>
</dbReference>
<keyword evidence="3 14" id="KW-0109">Calcium transport</keyword>
<keyword evidence="5" id="KW-0479">Metal-binding</keyword>
<dbReference type="InterPro" id="IPR059000">
    <property type="entry name" value="ATPase_P-type_domA"/>
</dbReference>
<accession>A0ABQ8YE43</accession>
<gene>
    <name evidence="17" type="ORF">M0813_02703</name>
</gene>
<keyword evidence="10" id="KW-1278">Translocase</keyword>
<dbReference type="Pfam" id="PF00690">
    <property type="entry name" value="Cation_ATPase_N"/>
    <property type="match status" value="1"/>
</dbReference>
<keyword evidence="7 14" id="KW-0106">Calcium</keyword>
<comment type="caution">
    <text evidence="17">The sequence shown here is derived from an EMBL/GenBank/DDBJ whole genome shotgun (WGS) entry which is preliminary data.</text>
</comment>
<protein>
    <recommendedName>
        <fullName evidence="14">Calcium-transporting ATPase</fullName>
        <ecNumber evidence="14">7.2.2.10</ecNumber>
    </recommendedName>
</protein>
<comment type="catalytic activity">
    <reaction evidence="14">
        <text>Ca(2+)(in) + ATP + H2O = Ca(2+)(out) + ADP + phosphate + H(+)</text>
        <dbReference type="Rhea" id="RHEA:18105"/>
        <dbReference type="ChEBI" id="CHEBI:15377"/>
        <dbReference type="ChEBI" id="CHEBI:15378"/>
        <dbReference type="ChEBI" id="CHEBI:29108"/>
        <dbReference type="ChEBI" id="CHEBI:30616"/>
        <dbReference type="ChEBI" id="CHEBI:43474"/>
        <dbReference type="ChEBI" id="CHEBI:456216"/>
        <dbReference type="EC" id="7.2.2.10"/>
    </reaction>
</comment>
<dbReference type="InterPro" id="IPR023214">
    <property type="entry name" value="HAD_sf"/>
</dbReference>
<evidence type="ECO:0000256" key="12">
    <source>
        <dbReference type="ARBA" id="ARBA00023065"/>
    </source>
</evidence>
<comment type="function">
    <text evidence="14">Catalyzes the hydrolysis of ATP coupled with the transport of calcium.</text>
</comment>
<keyword evidence="13 14" id="KW-0472">Membrane</keyword>
<evidence type="ECO:0000256" key="11">
    <source>
        <dbReference type="ARBA" id="ARBA00022989"/>
    </source>
</evidence>
<feature type="region of interest" description="Disordered" evidence="15">
    <location>
        <begin position="973"/>
        <end position="1047"/>
    </location>
</feature>
<dbReference type="Pfam" id="PF00122">
    <property type="entry name" value="E1-E2_ATPase"/>
    <property type="match status" value="1"/>
</dbReference>
<evidence type="ECO:0000256" key="14">
    <source>
        <dbReference type="RuleBase" id="RU361146"/>
    </source>
</evidence>
<dbReference type="EC" id="7.2.2.10" evidence="14"/>
<dbReference type="InterPro" id="IPR036412">
    <property type="entry name" value="HAD-like_sf"/>
</dbReference>
<evidence type="ECO:0000259" key="16">
    <source>
        <dbReference type="SMART" id="SM00831"/>
    </source>
</evidence>
<dbReference type="Proteomes" id="UP001150062">
    <property type="component" value="Unassembled WGS sequence"/>
</dbReference>
<feature type="compositionally biased region" description="Acidic residues" evidence="15">
    <location>
        <begin position="1033"/>
        <end position="1047"/>
    </location>
</feature>
<feature type="transmembrane region" description="Helical" evidence="14">
    <location>
        <begin position="945"/>
        <end position="968"/>
    </location>
</feature>
<evidence type="ECO:0000256" key="2">
    <source>
        <dbReference type="ARBA" id="ARBA00022448"/>
    </source>
</evidence>